<evidence type="ECO:0000313" key="6">
    <source>
        <dbReference type="Proteomes" id="UP000258309"/>
    </source>
</evidence>
<keyword evidence="2" id="KW-1015">Disulfide bond</keyword>
<keyword evidence="6" id="KW-1185">Reference proteome</keyword>
<sequence>MLNYCVLLLWASQAVLALPAQSTVSTTLPKVELLGSMSQPGGFSVPLTRNATANTTGTALRARANGRADVYTSGVRRWWITLSVGTPPQPLNILADSGDDGFFLQSTLLPASLQGNDPLYNPDASSTSHLLEGYTWTGFVGYGSSGVIYTDVVTIGDASWSGIPVEAMTSLTSVQENSLTGNVGVSYATVVGASPNNVPCFLPSIRPSLSSGVFTVTFDFATTSGTMDFGFIDPTKYTGDIQYAPVNPEEDTFWNITFGGFYASNTYWIYPFVAIIDTGTFGSSLPSLAMQYYFAQVEGAELNTDHNTYSFPCSQSASLPDFIFTLGPDFHGIIPSETFANGGSIDGGTTCITNLGIVSDGGTPLIGEVLLEGVFTIFDWDNSQVGFANKPATPTAPEAVPSVTPTPSPASAGSSFVCTGADFTGTCQDERWAEASCQDLSQTPYTYHLGSLGPDDGACTVYNDAACTEPISGLEGITNPGNSALPADNIGSYLCINPSLTTVGSGTLDLPTPVKYFQKQNWGCGHGSCWVYSDTSCVHSVSGTASITNPGLADANYSTAGSFMCV</sequence>
<evidence type="ECO:0000259" key="4">
    <source>
        <dbReference type="PROSITE" id="PS51767"/>
    </source>
</evidence>
<dbReference type="InterPro" id="IPR001461">
    <property type="entry name" value="Aspartic_peptidase_A1"/>
</dbReference>
<name>A0A3E2HCU1_SCYLI</name>
<dbReference type="EMBL" id="NCSJ02000088">
    <property type="protein sequence ID" value="RFU30931.1"/>
    <property type="molecule type" value="Genomic_DNA"/>
</dbReference>
<dbReference type="InterPro" id="IPR033121">
    <property type="entry name" value="PEPTIDASE_A1"/>
</dbReference>
<dbReference type="PROSITE" id="PS51767">
    <property type="entry name" value="PEPTIDASE_A1"/>
    <property type="match status" value="1"/>
</dbReference>
<feature type="chain" id="PRO_5017836537" description="Peptidase A1 domain-containing protein" evidence="3">
    <location>
        <begin position="18"/>
        <end position="566"/>
    </location>
</feature>
<evidence type="ECO:0000313" key="5">
    <source>
        <dbReference type="EMBL" id="RFU30931.1"/>
    </source>
</evidence>
<feature type="domain" description="Peptidase A1" evidence="4">
    <location>
        <begin position="78"/>
        <end position="388"/>
    </location>
</feature>
<dbReference type="GO" id="GO:0004190">
    <property type="term" value="F:aspartic-type endopeptidase activity"/>
    <property type="evidence" value="ECO:0007669"/>
    <property type="project" value="InterPro"/>
</dbReference>
<dbReference type="PANTHER" id="PTHR47966">
    <property type="entry name" value="BETA-SITE APP-CLEAVING ENZYME, ISOFORM A-RELATED"/>
    <property type="match status" value="1"/>
</dbReference>
<feature type="non-terminal residue" evidence="5">
    <location>
        <position position="566"/>
    </location>
</feature>
<dbReference type="PRINTS" id="PR00792">
    <property type="entry name" value="PEPSIN"/>
</dbReference>
<feature type="signal peptide" evidence="3">
    <location>
        <begin position="1"/>
        <end position="17"/>
    </location>
</feature>
<evidence type="ECO:0000256" key="1">
    <source>
        <dbReference type="ARBA" id="ARBA00007447"/>
    </source>
</evidence>
<dbReference type="OrthoDB" id="771136at2759"/>
<accession>A0A3E2HCU1</accession>
<evidence type="ECO:0000256" key="2">
    <source>
        <dbReference type="PIRSR" id="PIRSR601461-2"/>
    </source>
</evidence>
<keyword evidence="3" id="KW-0732">Signal</keyword>
<feature type="non-terminal residue" evidence="5">
    <location>
        <position position="1"/>
    </location>
</feature>
<dbReference type="SUPFAM" id="SSF50630">
    <property type="entry name" value="Acid proteases"/>
    <property type="match status" value="1"/>
</dbReference>
<dbReference type="STRING" id="5539.A0A3E2HCU1"/>
<dbReference type="Pfam" id="PF00026">
    <property type="entry name" value="Asp"/>
    <property type="match status" value="1"/>
</dbReference>
<reference evidence="5 6" key="1">
    <citation type="submission" date="2018-05" db="EMBL/GenBank/DDBJ databases">
        <title>Draft genome sequence of Scytalidium lignicola DSM 105466, a ubiquitous saprotrophic fungus.</title>
        <authorList>
            <person name="Buettner E."/>
            <person name="Gebauer A.M."/>
            <person name="Hofrichter M."/>
            <person name="Liers C."/>
            <person name="Kellner H."/>
        </authorList>
    </citation>
    <scope>NUCLEOTIDE SEQUENCE [LARGE SCALE GENOMIC DNA]</scope>
    <source>
        <strain evidence="5 6">DSM 105466</strain>
    </source>
</reference>
<protein>
    <recommendedName>
        <fullName evidence="4">Peptidase A1 domain-containing protein</fullName>
    </recommendedName>
</protein>
<dbReference type="Gene3D" id="2.40.70.10">
    <property type="entry name" value="Acid Proteases"/>
    <property type="match status" value="2"/>
</dbReference>
<comment type="caution">
    <text evidence="5">The sequence shown here is derived from an EMBL/GenBank/DDBJ whole genome shotgun (WGS) entry which is preliminary data.</text>
</comment>
<dbReference type="InterPro" id="IPR021109">
    <property type="entry name" value="Peptidase_aspartic_dom_sf"/>
</dbReference>
<gene>
    <name evidence="5" type="ORF">B7463_g5428</name>
</gene>
<feature type="disulfide bond" evidence="2">
    <location>
        <begin position="313"/>
        <end position="351"/>
    </location>
</feature>
<dbReference type="Proteomes" id="UP000258309">
    <property type="component" value="Unassembled WGS sequence"/>
</dbReference>
<proteinExistence type="inferred from homology"/>
<dbReference type="PANTHER" id="PTHR47966:SF2">
    <property type="entry name" value="ASPERGILLOPEPSIN-1-RELATED"/>
    <property type="match status" value="1"/>
</dbReference>
<evidence type="ECO:0000256" key="3">
    <source>
        <dbReference type="SAM" id="SignalP"/>
    </source>
</evidence>
<comment type="similarity">
    <text evidence="1">Belongs to the peptidase A1 family.</text>
</comment>
<dbReference type="AlphaFoldDB" id="A0A3E2HCU1"/>
<organism evidence="5 6">
    <name type="scientific">Scytalidium lignicola</name>
    <name type="common">Hyphomycete</name>
    <dbReference type="NCBI Taxonomy" id="5539"/>
    <lineage>
        <taxon>Eukaryota</taxon>
        <taxon>Fungi</taxon>
        <taxon>Dikarya</taxon>
        <taxon>Ascomycota</taxon>
        <taxon>Pezizomycotina</taxon>
        <taxon>Leotiomycetes</taxon>
        <taxon>Leotiomycetes incertae sedis</taxon>
        <taxon>Scytalidium</taxon>
    </lineage>
</organism>
<dbReference type="GO" id="GO:0006508">
    <property type="term" value="P:proteolysis"/>
    <property type="evidence" value="ECO:0007669"/>
    <property type="project" value="InterPro"/>
</dbReference>